<dbReference type="PATRIC" id="fig|1348973.3.peg.436"/>
<gene>
    <name evidence="1" type="ORF">M670_00447</name>
</gene>
<name>A0A072NSF7_SCHAZ</name>
<dbReference type="OrthoDB" id="2974239at2"/>
<comment type="caution">
    <text evidence="1">The sequence shown here is derived from an EMBL/GenBank/DDBJ whole genome shotgun (WGS) entry which is preliminary data.</text>
</comment>
<organism evidence="1 2">
    <name type="scientific">Schinkia azotoformans MEV2011</name>
    <dbReference type="NCBI Taxonomy" id="1348973"/>
    <lineage>
        <taxon>Bacteria</taxon>
        <taxon>Bacillati</taxon>
        <taxon>Bacillota</taxon>
        <taxon>Bacilli</taxon>
        <taxon>Bacillales</taxon>
        <taxon>Bacillaceae</taxon>
        <taxon>Calidifontibacillus/Schinkia group</taxon>
        <taxon>Schinkia</taxon>
    </lineage>
</organism>
<dbReference type="RefSeq" id="WP_035192855.1">
    <property type="nucleotide sequence ID" value="NZ_JJRY01000001.1"/>
</dbReference>
<reference evidence="1 2" key="1">
    <citation type="submission" date="2014-04" db="EMBL/GenBank/DDBJ databases">
        <title>Draft genome sequence of Bacillus azotoformans MEV2011, a (co-) denitrifying strain unable to grow in the presence of oxygen.</title>
        <authorList>
            <person name="Nielsen M."/>
            <person name="Schreiber L."/>
            <person name="Finster K."/>
            <person name="Schramm A."/>
        </authorList>
    </citation>
    <scope>NUCLEOTIDE SEQUENCE [LARGE SCALE GENOMIC DNA]</scope>
    <source>
        <strain evidence="1 2">MEV2011</strain>
    </source>
</reference>
<dbReference type="EMBL" id="JJRY01000001">
    <property type="protein sequence ID" value="KEF40421.1"/>
    <property type="molecule type" value="Genomic_DNA"/>
</dbReference>
<sequence>MKEQLLNLVLPEKYEEGLFEYKQTLDGIPEWPEMCKRGYTLEKYRKFTTLVTIEIMKYHLTEAINENLFTDDEVIEARKLLDEQIEKYNQL</sequence>
<dbReference type="AlphaFoldDB" id="A0A072NSF7"/>
<proteinExistence type="predicted"/>
<evidence type="ECO:0000313" key="2">
    <source>
        <dbReference type="Proteomes" id="UP000027936"/>
    </source>
</evidence>
<evidence type="ECO:0000313" key="1">
    <source>
        <dbReference type="EMBL" id="KEF40421.1"/>
    </source>
</evidence>
<accession>A0A072NSF7</accession>
<protein>
    <submittedName>
        <fullName evidence="1">Uncharacterized protein</fullName>
    </submittedName>
</protein>
<dbReference type="Proteomes" id="UP000027936">
    <property type="component" value="Unassembled WGS sequence"/>
</dbReference>